<dbReference type="AlphaFoldDB" id="A0A1Y1N1H1"/>
<dbReference type="Gene3D" id="3.40.50.720">
    <property type="entry name" value="NAD(P)-binding Rossmann-like Domain"/>
    <property type="match status" value="1"/>
</dbReference>
<dbReference type="EMBL" id="GEZM01015362">
    <property type="protein sequence ID" value="JAV91714.1"/>
    <property type="molecule type" value="Transcribed_RNA"/>
</dbReference>
<dbReference type="GO" id="GO:0016616">
    <property type="term" value="F:oxidoreductase activity, acting on the CH-OH group of donors, NAD or NADP as acceptor"/>
    <property type="evidence" value="ECO:0007669"/>
    <property type="project" value="UniProtKB-ARBA"/>
</dbReference>
<dbReference type="InterPro" id="IPR036291">
    <property type="entry name" value="NAD(P)-bd_dom_sf"/>
</dbReference>
<evidence type="ECO:0000313" key="4">
    <source>
        <dbReference type="EMBL" id="JAV91714.1"/>
    </source>
</evidence>
<evidence type="ECO:0000256" key="2">
    <source>
        <dbReference type="ARBA" id="ARBA00023002"/>
    </source>
</evidence>
<dbReference type="PANTHER" id="PTHR43115">
    <property type="entry name" value="DEHYDROGENASE/REDUCTASE SDR FAMILY MEMBER 11"/>
    <property type="match status" value="1"/>
</dbReference>
<dbReference type="PRINTS" id="PR00081">
    <property type="entry name" value="GDHRDH"/>
</dbReference>
<keyword evidence="2" id="KW-0560">Oxidoreductase</keyword>
<name>A0A1Y1N1H1_PHOPY</name>
<dbReference type="Pfam" id="PF00106">
    <property type="entry name" value="adh_short"/>
    <property type="match status" value="1"/>
</dbReference>
<evidence type="ECO:0008006" key="5">
    <source>
        <dbReference type="Google" id="ProtNLM"/>
    </source>
</evidence>
<evidence type="ECO:0000256" key="1">
    <source>
        <dbReference type="ARBA" id="ARBA00006484"/>
    </source>
</evidence>
<dbReference type="InterPro" id="IPR002347">
    <property type="entry name" value="SDR_fam"/>
</dbReference>
<accession>A0A1Y1N1H1</accession>
<dbReference type="SUPFAM" id="SSF51735">
    <property type="entry name" value="NAD(P)-binding Rossmann-fold domains"/>
    <property type="match status" value="1"/>
</dbReference>
<dbReference type="PANTHER" id="PTHR43115:SF4">
    <property type="entry name" value="DEHYDROGENASE_REDUCTASE SDR FAMILY MEMBER 11"/>
    <property type="match status" value="1"/>
</dbReference>
<protein>
    <recommendedName>
        <fullName evidence="5">Dehydrogenase</fullName>
    </recommendedName>
</protein>
<sequence length="247" mass="27266">MEKWEGKVAIVTGTSSGIGRAIATQLVEAGVDVVGIARREDRERELESVLAGKKGRYYHITGDVSKEEDVLKSFGWVTENLGPVHILVNNAGITRESSLYDGETSMWREVFDTNVMGLCMMTREAIKVMRANDIAGQIVHIGSLGSHIVLPIKNSNVYFGSKFAVKALAETLRQELNTIGSQIKISSISPGVVHTELCDYNQDFKNITQSMDPLKSEDIADMVLFVLSRPPHVQIQDILVRPITQPI</sequence>
<dbReference type="PRINTS" id="PR00080">
    <property type="entry name" value="SDRFAMILY"/>
</dbReference>
<evidence type="ECO:0000256" key="3">
    <source>
        <dbReference type="RuleBase" id="RU000363"/>
    </source>
</evidence>
<dbReference type="FunFam" id="3.40.50.720:FF:000047">
    <property type="entry name" value="NADP-dependent L-serine/L-allo-threonine dehydrogenase"/>
    <property type="match status" value="1"/>
</dbReference>
<proteinExistence type="inferred from homology"/>
<comment type="similarity">
    <text evidence="1 3">Belongs to the short-chain dehydrogenases/reductases (SDR) family.</text>
</comment>
<organism evidence="4">
    <name type="scientific">Photinus pyralis</name>
    <name type="common">Common eastern firefly</name>
    <name type="synonym">Lampyris pyralis</name>
    <dbReference type="NCBI Taxonomy" id="7054"/>
    <lineage>
        <taxon>Eukaryota</taxon>
        <taxon>Metazoa</taxon>
        <taxon>Ecdysozoa</taxon>
        <taxon>Arthropoda</taxon>
        <taxon>Hexapoda</taxon>
        <taxon>Insecta</taxon>
        <taxon>Pterygota</taxon>
        <taxon>Neoptera</taxon>
        <taxon>Endopterygota</taxon>
        <taxon>Coleoptera</taxon>
        <taxon>Polyphaga</taxon>
        <taxon>Elateriformia</taxon>
        <taxon>Elateroidea</taxon>
        <taxon>Lampyridae</taxon>
        <taxon>Lampyrinae</taxon>
        <taxon>Photinus</taxon>
    </lineage>
</organism>
<reference evidence="4" key="1">
    <citation type="journal article" date="2016" name="Sci. Rep.">
        <title>Molecular characterization of firefly nuptial gifts: a multi-omics approach sheds light on postcopulatory sexual selection.</title>
        <authorList>
            <person name="Al-Wathiqui N."/>
            <person name="Fallon T.R."/>
            <person name="South A."/>
            <person name="Weng J.K."/>
            <person name="Lewis S.M."/>
        </authorList>
    </citation>
    <scope>NUCLEOTIDE SEQUENCE</scope>
</reference>